<reference evidence="1" key="1">
    <citation type="journal article" date="2002" name="Biosci. Biotechnol. Biochem.">
        <title>Molecular cloning and mRNA expression of geraniol-inducible genes in cultured shoot primordia of Matricaria chamomilla.</title>
        <authorList>
            <person name="Ashida Y."/>
            <person name="Nishimoto M."/>
            <person name="Matsushima A."/>
            <person name="Watanabe J."/>
            <person name="Hirata T."/>
        </authorList>
    </citation>
    <scope>NUCLEOTIDE SEQUENCE</scope>
</reference>
<dbReference type="AlphaFoldDB" id="Q9MB11"/>
<protein>
    <submittedName>
        <fullName evidence="1">Geraniol-responsible factor 3</fullName>
    </submittedName>
</protein>
<proteinExistence type="evidence at transcript level"/>
<organism evidence="1">
    <name type="scientific">Matricaria chamomilla</name>
    <dbReference type="NCBI Taxonomy" id="98504"/>
    <lineage>
        <taxon>Eukaryota</taxon>
        <taxon>Viridiplantae</taxon>
        <taxon>Streptophyta</taxon>
        <taxon>Embryophyta</taxon>
        <taxon>Tracheophyta</taxon>
        <taxon>Spermatophyta</taxon>
        <taxon>Magnoliopsida</taxon>
        <taxon>eudicotyledons</taxon>
        <taxon>Gunneridae</taxon>
        <taxon>Pentapetalae</taxon>
        <taxon>asterids</taxon>
        <taxon>campanulids</taxon>
        <taxon>Asterales</taxon>
        <taxon>Asteraceae</taxon>
        <taxon>Asteroideae</taxon>
        <taxon>Anthemideae</taxon>
        <taxon>Matricariinae</taxon>
        <taxon>Matricaria</taxon>
    </lineage>
</organism>
<sequence>LFHWLLTRKSKERSVRVGGESRCQESCSTLYK</sequence>
<accession>Q9MB11</accession>
<dbReference type="EMBL" id="AB039374">
    <property type="protein sequence ID" value="BAA92324.1"/>
    <property type="molecule type" value="mRNA"/>
</dbReference>
<evidence type="ECO:0000313" key="1">
    <source>
        <dbReference type="EMBL" id="BAA92324.1"/>
    </source>
</evidence>
<feature type="non-terminal residue" evidence="1">
    <location>
        <position position="1"/>
    </location>
</feature>
<gene>
    <name evidence="1" type="primary">McGRF3</name>
</gene>
<name>Q9MB11_9ASTR</name>